<reference evidence="2 3" key="1">
    <citation type="submission" date="2021-07" db="EMBL/GenBank/DDBJ databases">
        <title>Stakelama flava sp. nov., a novel endophytic bacterium isolated from branch of Kandelia candel.</title>
        <authorList>
            <person name="Tuo L."/>
        </authorList>
    </citation>
    <scope>NUCLEOTIDE SEQUENCE [LARGE SCALE GENOMIC DNA]</scope>
    <source>
        <strain evidence="2 3">CBK3Z-3</strain>
    </source>
</reference>
<proteinExistence type="predicted"/>
<dbReference type="Proteomes" id="UP001197214">
    <property type="component" value="Unassembled WGS sequence"/>
</dbReference>
<dbReference type="InterPro" id="IPR058548">
    <property type="entry name" value="MlaB-like_STAS"/>
</dbReference>
<name>A0ABS6XKU3_9SPHN</name>
<protein>
    <submittedName>
        <fullName evidence="2">STAS domain-containing protein</fullName>
    </submittedName>
</protein>
<dbReference type="Pfam" id="PF13466">
    <property type="entry name" value="STAS_2"/>
    <property type="match status" value="1"/>
</dbReference>
<evidence type="ECO:0000259" key="1">
    <source>
        <dbReference type="Pfam" id="PF13466"/>
    </source>
</evidence>
<organism evidence="2 3">
    <name type="scientific">Stakelama flava</name>
    <dbReference type="NCBI Taxonomy" id="2860338"/>
    <lineage>
        <taxon>Bacteria</taxon>
        <taxon>Pseudomonadati</taxon>
        <taxon>Pseudomonadota</taxon>
        <taxon>Alphaproteobacteria</taxon>
        <taxon>Sphingomonadales</taxon>
        <taxon>Sphingomonadaceae</taxon>
        <taxon>Stakelama</taxon>
    </lineage>
</organism>
<feature type="domain" description="MlaB-like STAS" evidence="1">
    <location>
        <begin position="17"/>
        <end position="82"/>
    </location>
</feature>
<evidence type="ECO:0000313" key="3">
    <source>
        <dbReference type="Proteomes" id="UP001197214"/>
    </source>
</evidence>
<comment type="caution">
    <text evidence="2">The sequence shown here is derived from an EMBL/GenBank/DDBJ whole genome shotgun (WGS) entry which is preliminary data.</text>
</comment>
<accession>A0ABS6XKU3</accession>
<gene>
    <name evidence="2" type="ORF">KY084_06040</name>
</gene>
<dbReference type="EMBL" id="JAHWZX010000004">
    <property type="protein sequence ID" value="MBW4330433.1"/>
    <property type="molecule type" value="Genomic_DNA"/>
</dbReference>
<keyword evidence="3" id="KW-1185">Reference proteome</keyword>
<sequence length="96" mass="9909">MDTIVLPVNGSTVNGEELKVRLVLATDLGGEVIVDAGEVESVGQAMVQLLLAGRAEADANGHPFTIINASPAFRTRIEALGLAGPLGLATEEEIKS</sequence>
<evidence type="ECO:0000313" key="2">
    <source>
        <dbReference type="EMBL" id="MBW4330433.1"/>
    </source>
</evidence>